<feature type="transmembrane region" description="Helical" evidence="8">
    <location>
        <begin position="373"/>
        <end position="392"/>
    </location>
</feature>
<evidence type="ECO:0000256" key="7">
    <source>
        <dbReference type="SAM" id="MobiDB-lite"/>
    </source>
</evidence>
<name>A0ABR9HFJ5_9ACTN</name>
<accession>A0ABR9HFJ5</accession>
<dbReference type="Gene3D" id="1.20.1250.20">
    <property type="entry name" value="MFS general substrate transporter like domains"/>
    <property type="match status" value="1"/>
</dbReference>
<dbReference type="Proteomes" id="UP000598217">
    <property type="component" value="Unassembled WGS sequence"/>
</dbReference>
<keyword evidence="11" id="KW-1185">Reference proteome</keyword>
<evidence type="ECO:0000256" key="3">
    <source>
        <dbReference type="ARBA" id="ARBA00022475"/>
    </source>
</evidence>
<protein>
    <submittedName>
        <fullName evidence="10">MFS family permease</fullName>
    </submittedName>
</protein>
<feature type="transmembrane region" description="Helical" evidence="8">
    <location>
        <begin position="248"/>
        <end position="270"/>
    </location>
</feature>
<proteinExistence type="predicted"/>
<feature type="transmembrane region" description="Helical" evidence="8">
    <location>
        <begin position="163"/>
        <end position="182"/>
    </location>
</feature>
<dbReference type="SUPFAM" id="SSF103473">
    <property type="entry name" value="MFS general substrate transporter"/>
    <property type="match status" value="1"/>
</dbReference>
<feature type="transmembrane region" description="Helical" evidence="8">
    <location>
        <begin position="100"/>
        <end position="121"/>
    </location>
</feature>
<feature type="transmembrane region" description="Helical" evidence="8">
    <location>
        <begin position="127"/>
        <end position="151"/>
    </location>
</feature>
<dbReference type="InterPro" id="IPR036259">
    <property type="entry name" value="MFS_trans_sf"/>
</dbReference>
<dbReference type="EMBL" id="JADBDY010000001">
    <property type="protein sequence ID" value="MBE1457797.1"/>
    <property type="molecule type" value="Genomic_DNA"/>
</dbReference>
<sequence length="432" mass="45829">MSNKEAGSAPEPRAHEPAQHTEQRGAEDRTSGRNTAVLVSFTALTNLADGVLKISLPLIATRITESPAQIALVAMSLSLPWLLTALHVGVMVDRFDRRRLVWIANLMRLGAMTWLITALLSDTITLTLIYTAGAVLGVAEVIAMTSIASLVPAAVRPAKRQRANAWVAGAETACSEFTGPFLGGLLMALGASIALGATAIGYAIGILTLLLLIGRFTPDFDRSNPTTGVHERIAEGLRFLWNHRLLRGMAALMVVLAATWGAWLALMPLVAKTMMGLSDQEYGILLSALGAGGIIGALSVSWINRMVGQRWAMLLDLLGTAAMVAAPALTTNLWIVSIAAFMGGMGGTLWAVNTRTISQRLVPSGMLGRYNSAARLFSWGAMPLGAGLVGVLAEFIGIQAAFGLFALASLLMIIPFFRTVTPQALAEVPEYR</sequence>
<dbReference type="PROSITE" id="PS50850">
    <property type="entry name" value="MFS"/>
    <property type="match status" value="1"/>
</dbReference>
<dbReference type="RefSeq" id="WP_191270988.1">
    <property type="nucleotide sequence ID" value="NZ_BMXJ01000004.1"/>
</dbReference>
<dbReference type="PANTHER" id="PTHR23513:SF6">
    <property type="entry name" value="MAJOR FACILITATOR SUPERFAMILY ASSOCIATED DOMAIN-CONTAINING PROTEIN"/>
    <property type="match status" value="1"/>
</dbReference>
<comment type="subcellular location">
    <subcellularLocation>
        <location evidence="1">Cell membrane</location>
        <topology evidence="1">Multi-pass membrane protein</topology>
    </subcellularLocation>
</comment>
<dbReference type="InterPro" id="IPR020846">
    <property type="entry name" value="MFS_dom"/>
</dbReference>
<feature type="transmembrane region" description="Helical" evidence="8">
    <location>
        <begin position="282"/>
        <end position="304"/>
    </location>
</feature>
<evidence type="ECO:0000256" key="6">
    <source>
        <dbReference type="ARBA" id="ARBA00023136"/>
    </source>
</evidence>
<feature type="transmembrane region" description="Helical" evidence="8">
    <location>
        <begin position="311"/>
        <end position="328"/>
    </location>
</feature>
<evidence type="ECO:0000256" key="5">
    <source>
        <dbReference type="ARBA" id="ARBA00022989"/>
    </source>
</evidence>
<feature type="transmembrane region" description="Helical" evidence="8">
    <location>
        <begin position="188"/>
        <end position="213"/>
    </location>
</feature>
<dbReference type="CDD" id="cd06173">
    <property type="entry name" value="MFS_MefA_like"/>
    <property type="match status" value="1"/>
</dbReference>
<evidence type="ECO:0000256" key="2">
    <source>
        <dbReference type="ARBA" id="ARBA00022448"/>
    </source>
</evidence>
<dbReference type="PANTHER" id="PTHR23513">
    <property type="entry name" value="INTEGRAL MEMBRANE EFFLUX PROTEIN-RELATED"/>
    <property type="match status" value="1"/>
</dbReference>
<keyword evidence="3" id="KW-1003">Cell membrane</keyword>
<reference evidence="10 11" key="1">
    <citation type="submission" date="2020-10" db="EMBL/GenBank/DDBJ databases">
        <title>Sequencing the genomes of 1000 actinobacteria strains.</title>
        <authorList>
            <person name="Klenk H.-P."/>
        </authorList>
    </citation>
    <scope>NUCLEOTIDE SEQUENCE [LARGE SCALE GENOMIC DNA]</scope>
    <source>
        <strain evidence="10 11">DSM 45157</strain>
    </source>
</reference>
<keyword evidence="6 8" id="KW-0472">Membrane</keyword>
<keyword evidence="2" id="KW-0813">Transport</keyword>
<feature type="region of interest" description="Disordered" evidence="7">
    <location>
        <begin position="1"/>
        <end position="31"/>
    </location>
</feature>
<keyword evidence="5 8" id="KW-1133">Transmembrane helix</keyword>
<evidence type="ECO:0000256" key="8">
    <source>
        <dbReference type="SAM" id="Phobius"/>
    </source>
</evidence>
<feature type="transmembrane region" description="Helical" evidence="8">
    <location>
        <begin position="68"/>
        <end position="88"/>
    </location>
</feature>
<organism evidence="10 11">
    <name type="scientific">Nocardiopsis terrae</name>
    <dbReference type="NCBI Taxonomy" id="372655"/>
    <lineage>
        <taxon>Bacteria</taxon>
        <taxon>Bacillati</taxon>
        <taxon>Actinomycetota</taxon>
        <taxon>Actinomycetes</taxon>
        <taxon>Streptosporangiales</taxon>
        <taxon>Nocardiopsidaceae</taxon>
        <taxon>Nocardiopsis</taxon>
    </lineage>
</organism>
<evidence type="ECO:0000313" key="10">
    <source>
        <dbReference type="EMBL" id="MBE1457797.1"/>
    </source>
</evidence>
<feature type="domain" description="Major facilitator superfamily (MFS) profile" evidence="9">
    <location>
        <begin position="34"/>
        <end position="424"/>
    </location>
</feature>
<evidence type="ECO:0000313" key="11">
    <source>
        <dbReference type="Proteomes" id="UP000598217"/>
    </source>
</evidence>
<evidence type="ECO:0000259" key="9">
    <source>
        <dbReference type="PROSITE" id="PS50850"/>
    </source>
</evidence>
<comment type="caution">
    <text evidence="10">The sequence shown here is derived from an EMBL/GenBank/DDBJ whole genome shotgun (WGS) entry which is preliminary data.</text>
</comment>
<dbReference type="Pfam" id="PF05977">
    <property type="entry name" value="MFS_3"/>
    <property type="match status" value="1"/>
</dbReference>
<gene>
    <name evidence="10" type="ORF">H4W79_002011</name>
</gene>
<evidence type="ECO:0000256" key="1">
    <source>
        <dbReference type="ARBA" id="ARBA00004651"/>
    </source>
</evidence>
<feature type="transmembrane region" description="Helical" evidence="8">
    <location>
        <begin position="334"/>
        <end position="352"/>
    </location>
</feature>
<dbReference type="InterPro" id="IPR010290">
    <property type="entry name" value="TM_effector"/>
</dbReference>
<keyword evidence="4 8" id="KW-0812">Transmembrane</keyword>
<evidence type="ECO:0000256" key="4">
    <source>
        <dbReference type="ARBA" id="ARBA00022692"/>
    </source>
</evidence>
<feature type="transmembrane region" description="Helical" evidence="8">
    <location>
        <begin position="398"/>
        <end position="417"/>
    </location>
</feature>
<feature type="compositionally biased region" description="Basic and acidic residues" evidence="7">
    <location>
        <begin position="12"/>
        <end position="31"/>
    </location>
</feature>